<dbReference type="AlphaFoldDB" id="A0A8U0IMW2"/>
<dbReference type="RefSeq" id="WP_248655761.1">
    <property type="nucleotide sequence ID" value="NZ_CP096658.1"/>
</dbReference>
<dbReference type="PANTHER" id="PTHR34236">
    <property type="entry name" value="DIMETHYL SULFOXIDE REDUCTASE TRANSCRIPTIONAL ACTIVATOR"/>
    <property type="match status" value="1"/>
</dbReference>
<dbReference type="Pfam" id="PF04967">
    <property type="entry name" value="HTH_10"/>
    <property type="match status" value="1"/>
</dbReference>
<accession>A0A8U0IMW2</accession>
<dbReference type="Proteomes" id="UP000830434">
    <property type="component" value="Chromosome"/>
</dbReference>
<evidence type="ECO:0000256" key="1">
    <source>
        <dbReference type="ARBA" id="ARBA00023015"/>
    </source>
</evidence>
<keyword evidence="1" id="KW-0805">Transcription regulation</keyword>
<evidence type="ECO:0000259" key="4">
    <source>
        <dbReference type="Pfam" id="PF15915"/>
    </source>
</evidence>
<dbReference type="EMBL" id="CP096658">
    <property type="protein sequence ID" value="UPW01359.1"/>
    <property type="molecule type" value="Genomic_DNA"/>
</dbReference>
<evidence type="ECO:0000313" key="5">
    <source>
        <dbReference type="EMBL" id="UPW01359.1"/>
    </source>
</evidence>
<proteinExistence type="predicted"/>
<dbReference type="InterPro" id="IPR036388">
    <property type="entry name" value="WH-like_DNA-bd_sf"/>
</dbReference>
<dbReference type="GeneID" id="72189080"/>
<gene>
    <name evidence="5" type="ORF">M0R88_04455</name>
</gene>
<evidence type="ECO:0000259" key="3">
    <source>
        <dbReference type="Pfam" id="PF04967"/>
    </source>
</evidence>
<dbReference type="InterPro" id="IPR031803">
    <property type="entry name" value="BAT_GAF/HTH-assoc"/>
</dbReference>
<keyword evidence="2" id="KW-0804">Transcription</keyword>
<feature type="domain" description="Bacterioopsin transcriptional activator GAF and HTH associated" evidence="4">
    <location>
        <begin position="6"/>
        <end position="140"/>
    </location>
</feature>
<dbReference type="Gene3D" id="1.10.10.10">
    <property type="entry name" value="Winged helix-like DNA-binding domain superfamily/Winged helix DNA-binding domain"/>
    <property type="match status" value="1"/>
</dbReference>
<feature type="domain" description="HTH bat-type" evidence="3">
    <location>
        <begin position="156"/>
        <end position="206"/>
    </location>
</feature>
<dbReference type="InterPro" id="IPR013324">
    <property type="entry name" value="RNA_pol_sigma_r3/r4-like"/>
</dbReference>
<reference evidence="5" key="1">
    <citation type="submission" date="2022-04" db="EMBL/GenBank/DDBJ databases">
        <title>Diverse halophilic archaea isolated from saline environments.</title>
        <authorList>
            <person name="Cui H.-L."/>
        </authorList>
    </citation>
    <scope>NUCLEOTIDE SEQUENCE</scope>
    <source>
        <strain evidence="5">XZYJT40</strain>
    </source>
</reference>
<dbReference type="InterPro" id="IPR007050">
    <property type="entry name" value="HTH_bacterioopsin"/>
</dbReference>
<keyword evidence="6" id="KW-1185">Reference proteome</keyword>
<sequence>MSVIAEFRVPSADFELGRILRVEGVTSIELETLVPIGEAAVPLFWIHNSTRQSFLETVQRHPAVNDATEVDVFEDRTLFTLDWDANHDHLFRGINESNGQLLSATGTPDAWDFELRFPDHDALSGFTAHCEDAQVSVEAIRVYNPTKPDAGQWYGLTDPQREAITLAVEMGYYDIPRGCTTKELADELGISDQAVTERLRRAIVALVTYTLAPSESAE</sequence>
<name>A0A8U0IMW2_9EURY</name>
<dbReference type="PANTHER" id="PTHR34236:SF1">
    <property type="entry name" value="DIMETHYL SULFOXIDE REDUCTASE TRANSCRIPTIONAL ACTIVATOR"/>
    <property type="match status" value="1"/>
</dbReference>
<dbReference type="KEGG" id="haxz:M0R88_04455"/>
<organism evidence="5 6">
    <name type="scientific">Halorussus gelatinilyticus</name>
    <dbReference type="NCBI Taxonomy" id="2937524"/>
    <lineage>
        <taxon>Archaea</taxon>
        <taxon>Methanobacteriati</taxon>
        <taxon>Methanobacteriota</taxon>
        <taxon>Stenosarchaea group</taxon>
        <taxon>Halobacteria</taxon>
        <taxon>Halobacteriales</taxon>
        <taxon>Haladaptataceae</taxon>
        <taxon>Halorussus</taxon>
    </lineage>
</organism>
<dbReference type="SUPFAM" id="SSF88659">
    <property type="entry name" value="Sigma3 and sigma4 domains of RNA polymerase sigma factors"/>
    <property type="match status" value="1"/>
</dbReference>
<protein>
    <submittedName>
        <fullName evidence="5">Helix-turn-helix domain-containing protein</fullName>
    </submittedName>
</protein>
<evidence type="ECO:0000313" key="6">
    <source>
        <dbReference type="Proteomes" id="UP000830434"/>
    </source>
</evidence>
<evidence type="ECO:0000256" key="2">
    <source>
        <dbReference type="ARBA" id="ARBA00023163"/>
    </source>
</evidence>
<dbReference type="Pfam" id="PF15915">
    <property type="entry name" value="BAT"/>
    <property type="match status" value="1"/>
</dbReference>